<feature type="domain" description="HTH araC/xylS-type" evidence="10">
    <location>
        <begin position="1262"/>
        <end position="1361"/>
    </location>
</feature>
<comment type="caution">
    <text evidence="13">The sequence shown here is derived from an EMBL/GenBank/DDBJ whole genome shotgun (WGS) entry which is preliminary data.</text>
</comment>
<dbReference type="InterPro" id="IPR001789">
    <property type="entry name" value="Sig_transdc_resp-reg_receiver"/>
</dbReference>
<dbReference type="GO" id="GO:0000155">
    <property type="term" value="F:phosphorelay sensor kinase activity"/>
    <property type="evidence" value="ECO:0007669"/>
    <property type="project" value="InterPro"/>
</dbReference>
<dbReference type="InterPro" id="IPR005467">
    <property type="entry name" value="His_kinase_dom"/>
</dbReference>
<dbReference type="Gene3D" id="1.10.287.130">
    <property type="match status" value="1"/>
</dbReference>
<evidence type="ECO:0000256" key="3">
    <source>
        <dbReference type="ARBA" id="ARBA00022553"/>
    </source>
</evidence>
<dbReference type="InterPro" id="IPR011006">
    <property type="entry name" value="CheY-like_superfamily"/>
</dbReference>
<keyword evidence="9" id="KW-0472">Membrane</keyword>
<reference evidence="13 14" key="1">
    <citation type="submission" date="2018-03" db="EMBL/GenBank/DDBJ databases">
        <title>Genomic Encyclopedia of Archaeal and Bacterial Type Strains, Phase II (KMG-II): from individual species to whole genera.</title>
        <authorList>
            <person name="Goeker M."/>
        </authorList>
    </citation>
    <scope>NUCLEOTIDE SEQUENCE [LARGE SCALE GENOMIC DNA]</scope>
    <source>
        <strain evidence="13 14">DSM 100214</strain>
    </source>
</reference>
<dbReference type="SUPFAM" id="SSF55874">
    <property type="entry name" value="ATPase domain of HSP90 chaperone/DNA topoisomerase II/histidine kinase"/>
    <property type="match status" value="1"/>
</dbReference>
<protein>
    <recommendedName>
        <fullName evidence="2">histidine kinase</fullName>
        <ecNumber evidence="2">2.7.13.3</ecNumber>
    </recommendedName>
</protein>
<dbReference type="SMART" id="SM00448">
    <property type="entry name" value="REC"/>
    <property type="match status" value="1"/>
</dbReference>
<evidence type="ECO:0000256" key="5">
    <source>
        <dbReference type="ARBA" id="ARBA00022777"/>
    </source>
</evidence>
<dbReference type="InterPro" id="IPR011123">
    <property type="entry name" value="Y_Y_Y"/>
</dbReference>
<dbReference type="PANTHER" id="PTHR43547:SF2">
    <property type="entry name" value="HYBRID SIGNAL TRANSDUCTION HISTIDINE KINASE C"/>
    <property type="match status" value="1"/>
</dbReference>
<dbReference type="Pfam" id="PF12833">
    <property type="entry name" value="HTH_18"/>
    <property type="match status" value="1"/>
</dbReference>
<feature type="domain" description="Histidine kinase" evidence="11">
    <location>
        <begin position="831"/>
        <end position="1065"/>
    </location>
</feature>
<dbReference type="Gene3D" id="1.10.10.60">
    <property type="entry name" value="Homeodomain-like"/>
    <property type="match status" value="1"/>
</dbReference>
<evidence type="ECO:0000256" key="7">
    <source>
        <dbReference type="ARBA" id="ARBA00023163"/>
    </source>
</evidence>
<dbReference type="Pfam" id="PF00512">
    <property type="entry name" value="HisKA"/>
    <property type="match status" value="1"/>
</dbReference>
<dbReference type="CDD" id="cd17574">
    <property type="entry name" value="REC_OmpR"/>
    <property type="match status" value="1"/>
</dbReference>
<dbReference type="Pfam" id="PF02518">
    <property type="entry name" value="HATPase_c"/>
    <property type="match status" value="1"/>
</dbReference>
<dbReference type="SMART" id="SM00387">
    <property type="entry name" value="HATPase_c"/>
    <property type="match status" value="1"/>
</dbReference>
<dbReference type="InterPro" id="IPR003594">
    <property type="entry name" value="HATPase_dom"/>
</dbReference>
<dbReference type="SUPFAM" id="SSF47384">
    <property type="entry name" value="Homodimeric domain of signal transducing histidine kinase"/>
    <property type="match status" value="1"/>
</dbReference>
<dbReference type="Gene3D" id="2.60.40.10">
    <property type="entry name" value="Immunoglobulins"/>
    <property type="match status" value="1"/>
</dbReference>
<dbReference type="InterPro" id="IPR003661">
    <property type="entry name" value="HisK_dim/P_dom"/>
</dbReference>
<sequence>MRKYLLFQIFFLHILLMICPFSVSGKNDYRFRTFSPEGGFYYDGIKSIQQDRNGFIWILMDNDLYRFDGYQYKRYYTYFKDLDISSRWLFNVMATDASGRLLVATNNGLYRYNNTSDSFTLLLDENILKVNVDVHDNIWVNREGLVLMFDARTKKWETINYNGKPLLRINSYDGDRSSWFLSSVVGEIYEYNYSSKEVKHVFSFPSAAYIQMIRREGDKLWILISDQGLYQIDIRTWHVEKHFDFFYQQDNEHILAKMFLIDKNGQIWIGTQRGLYILDPETKKHSLYQHSKSEPFSLPDNSIWTITEDSQRNLWIGTYSGGLSYVNLDEKVNFKSYAAVPGQLNHNLVSGFAEDAKYLWIATEGGGVNRMDKQTEQFTYYRKGSAANNLSYDNVKSLVMAPDHNLWISMFRGGLDCYDVQANRFTHFKKEKDNNNSLLSNDFRKIVLEADSGLWVAYQMNKLVVSFFSFKEKAFTHYYFDEADSNYYIYDICKDSQGNLWIITHKKVYRMDVDTHAITEVTLKESFYPNAQTVCADNHNNIWIGTIGNGLIKYDTKTLSFNIYDDILKFNASSIYSICADDENNMWMGTDNGLFRYNPADGRFLRFDKKDGVQGQVYYPLSSFKSKDGSLYFGGSNGFSRINPQEISSNTFKPRVIISDFLVNNISVKPNLDEGSDQDTTDAFPDEIVLDYTQVNFGFKFSSDNYLIPEKNRFRFRLKGYDDRWIEVDASSRTAFYSKVPAGEYTFEVMTANNDGLWNETPTIIKIKRLPAPWLSWWAYVLYFILLSGITCVVLRYYNQQKKLKLQIYLDEVDKNNKEEIHQSQLRFFTNISHDFRTPLSLILAALEKLRMEGLKEYYYHLLNNNAQRLLNLVNELMDFRTVENGKMKLHIQSVGLTTFIKELAFDFEDYARQRHIKFDVLIDPRIVPTVYGDRQVMEKIIMNLLNNAFKYTKDGGCVRLEVYSSPSNFKSVYPDSFTISSNGEFRNSYAIVVRDSGIGISKDSIESVFERFYKVKTVNFDAHLGTGIGLALVKSLVLLHKGSISIYSEREKGTDMVVCFPFDIDSYEGCEFIERESEVDNTATAPIYKEGESSETPDYITTNEEDVLLRDKKRILIVEDNDDLRNLIAESLFPYYEVVQAANGLIAFNMLENMEIDLVVSDIMMPQMDGITLCRKVKEDMNISHIPFVLLTAKTGLESKIEGADSGADTYFEKPVDFNLLRLTIQNILKRQQQLKEYYAKNYFVDSSELSTNQQDNKFLKRFVEILDQKIDQPEMDVNYIASELSMSRSKLYTKVKSMTDKSIVEFILSYRLRKAARLIVEEDISMRDVMEQIGIESQSYFTRAFKKEFGDTPTAFAAKHKKGKSE</sequence>
<evidence type="ECO:0000256" key="1">
    <source>
        <dbReference type="ARBA" id="ARBA00000085"/>
    </source>
</evidence>
<dbReference type="Pfam" id="PF00072">
    <property type="entry name" value="Response_reg"/>
    <property type="match status" value="1"/>
</dbReference>
<keyword evidence="5" id="KW-0418">Kinase</keyword>
<evidence type="ECO:0000313" key="13">
    <source>
        <dbReference type="EMBL" id="PXV69113.1"/>
    </source>
</evidence>
<evidence type="ECO:0000259" key="11">
    <source>
        <dbReference type="PROSITE" id="PS50109"/>
    </source>
</evidence>
<gene>
    <name evidence="13" type="ORF">CLV62_101382</name>
</gene>
<evidence type="ECO:0000313" key="14">
    <source>
        <dbReference type="Proteomes" id="UP000247973"/>
    </source>
</evidence>
<feature type="transmembrane region" description="Helical" evidence="9">
    <location>
        <begin position="777"/>
        <end position="798"/>
    </location>
</feature>
<dbReference type="InterPro" id="IPR018060">
    <property type="entry name" value="HTH_AraC"/>
</dbReference>
<dbReference type="SUPFAM" id="SSF46689">
    <property type="entry name" value="Homeodomain-like"/>
    <property type="match status" value="1"/>
</dbReference>
<evidence type="ECO:0000256" key="6">
    <source>
        <dbReference type="ARBA" id="ARBA00023015"/>
    </source>
</evidence>
<dbReference type="InterPro" id="IPR009057">
    <property type="entry name" value="Homeodomain-like_sf"/>
</dbReference>
<keyword evidence="6" id="KW-0805">Transcription regulation</keyword>
<dbReference type="Gene3D" id="3.30.565.10">
    <property type="entry name" value="Histidine kinase-like ATPase, C-terminal domain"/>
    <property type="match status" value="1"/>
</dbReference>
<dbReference type="FunFam" id="3.30.565.10:FF:000006">
    <property type="entry name" value="Sensor histidine kinase WalK"/>
    <property type="match status" value="1"/>
</dbReference>
<dbReference type="SUPFAM" id="SSF63829">
    <property type="entry name" value="Calcium-dependent phosphotriesterase"/>
    <property type="match status" value="3"/>
</dbReference>
<evidence type="ECO:0000256" key="2">
    <source>
        <dbReference type="ARBA" id="ARBA00012438"/>
    </source>
</evidence>
<dbReference type="PROSITE" id="PS01124">
    <property type="entry name" value="HTH_ARAC_FAMILY_2"/>
    <property type="match status" value="1"/>
</dbReference>
<dbReference type="GO" id="GO:0003700">
    <property type="term" value="F:DNA-binding transcription factor activity"/>
    <property type="evidence" value="ECO:0007669"/>
    <property type="project" value="InterPro"/>
</dbReference>
<dbReference type="OrthoDB" id="717811at2"/>
<dbReference type="Pfam" id="PF07495">
    <property type="entry name" value="Y_Y_Y"/>
    <property type="match status" value="1"/>
</dbReference>
<evidence type="ECO:0000259" key="12">
    <source>
        <dbReference type="PROSITE" id="PS50110"/>
    </source>
</evidence>
<accession>A0A2V3PU17</accession>
<dbReference type="EMBL" id="QICL01000001">
    <property type="protein sequence ID" value="PXV69113.1"/>
    <property type="molecule type" value="Genomic_DNA"/>
</dbReference>
<dbReference type="InterPro" id="IPR036890">
    <property type="entry name" value="HATPase_C_sf"/>
</dbReference>
<evidence type="ECO:0000256" key="8">
    <source>
        <dbReference type="PROSITE-ProRule" id="PRU00169"/>
    </source>
</evidence>
<dbReference type="PANTHER" id="PTHR43547">
    <property type="entry name" value="TWO-COMPONENT HISTIDINE KINASE"/>
    <property type="match status" value="1"/>
</dbReference>
<dbReference type="PROSITE" id="PS50109">
    <property type="entry name" value="HIS_KIN"/>
    <property type="match status" value="1"/>
</dbReference>
<dbReference type="EC" id="2.7.13.3" evidence="2"/>
<keyword evidence="14" id="KW-1185">Reference proteome</keyword>
<dbReference type="SMART" id="SM00342">
    <property type="entry name" value="HTH_ARAC"/>
    <property type="match status" value="1"/>
</dbReference>
<evidence type="ECO:0000256" key="4">
    <source>
        <dbReference type="ARBA" id="ARBA00022679"/>
    </source>
</evidence>
<dbReference type="SUPFAM" id="SSF52172">
    <property type="entry name" value="CheY-like"/>
    <property type="match status" value="1"/>
</dbReference>
<keyword evidence="4" id="KW-0808">Transferase</keyword>
<keyword evidence="7" id="KW-0804">Transcription</keyword>
<dbReference type="Gene3D" id="3.40.50.2300">
    <property type="match status" value="1"/>
</dbReference>
<dbReference type="PROSITE" id="PS50110">
    <property type="entry name" value="RESPONSE_REGULATORY"/>
    <property type="match status" value="1"/>
</dbReference>
<dbReference type="RefSeq" id="WP_110309074.1">
    <property type="nucleotide sequence ID" value="NZ_QICL01000001.1"/>
</dbReference>
<dbReference type="InterPro" id="IPR013783">
    <property type="entry name" value="Ig-like_fold"/>
</dbReference>
<dbReference type="Proteomes" id="UP000247973">
    <property type="component" value="Unassembled WGS sequence"/>
</dbReference>
<proteinExistence type="predicted"/>
<dbReference type="Pfam" id="PF07494">
    <property type="entry name" value="Reg_prop"/>
    <property type="match status" value="3"/>
</dbReference>
<dbReference type="Gene3D" id="2.130.10.10">
    <property type="entry name" value="YVTN repeat-like/Quinoprotein amine dehydrogenase"/>
    <property type="match status" value="2"/>
</dbReference>
<dbReference type="InterPro" id="IPR004358">
    <property type="entry name" value="Sig_transdc_His_kin-like_C"/>
</dbReference>
<keyword evidence="9" id="KW-1133">Transmembrane helix</keyword>
<name>A0A2V3PU17_9BACT</name>
<comment type="catalytic activity">
    <reaction evidence="1">
        <text>ATP + protein L-histidine = ADP + protein N-phospho-L-histidine.</text>
        <dbReference type="EC" id="2.7.13.3"/>
    </reaction>
</comment>
<dbReference type="CDD" id="cd00082">
    <property type="entry name" value="HisKA"/>
    <property type="match status" value="1"/>
</dbReference>
<evidence type="ECO:0000259" key="10">
    <source>
        <dbReference type="PROSITE" id="PS01124"/>
    </source>
</evidence>
<feature type="modified residue" description="4-aspartylphosphate" evidence="8">
    <location>
        <position position="1163"/>
    </location>
</feature>
<dbReference type="GO" id="GO:0043565">
    <property type="term" value="F:sequence-specific DNA binding"/>
    <property type="evidence" value="ECO:0007669"/>
    <property type="project" value="InterPro"/>
</dbReference>
<feature type="domain" description="Response regulatory" evidence="12">
    <location>
        <begin position="1115"/>
        <end position="1230"/>
    </location>
</feature>
<dbReference type="InterPro" id="IPR015943">
    <property type="entry name" value="WD40/YVTN_repeat-like_dom_sf"/>
</dbReference>
<dbReference type="PRINTS" id="PR00344">
    <property type="entry name" value="BCTRLSENSOR"/>
</dbReference>
<dbReference type="InterPro" id="IPR036097">
    <property type="entry name" value="HisK_dim/P_sf"/>
</dbReference>
<keyword evidence="3 8" id="KW-0597">Phosphoprotein</keyword>
<keyword evidence="9" id="KW-0812">Transmembrane</keyword>
<dbReference type="InterPro" id="IPR011110">
    <property type="entry name" value="Reg_prop"/>
</dbReference>
<dbReference type="SMART" id="SM00388">
    <property type="entry name" value="HisKA"/>
    <property type="match status" value="1"/>
</dbReference>
<evidence type="ECO:0000256" key="9">
    <source>
        <dbReference type="SAM" id="Phobius"/>
    </source>
</evidence>
<organism evidence="13 14">
    <name type="scientific">Dysgonomonas alginatilytica</name>
    <dbReference type="NCBI Taxonomy" id="1605892"/>
    <lineage>
        <taxon>Bacteria</taxon>
        <taxon>Pseudomonadati</taxon>
        <taxon>Bacteroidota</taxon>
        <taxon>Bacteroidia</taxon>
        <taxon>Bacteroidales</taxon>
        <taxon>Dysgonomonadaceae</taxon>
        <taxon>Dysgonomonas</taxon>
    </lineage>
</organism>